<dbReference type="PANTHER" id="PTHR15600">
    <property type="entry name" value="SACSIN"/>
    <property type="match status" value="1"/>
</dbReference>
<dbReference type="SUPFAM" id="SSF55874">
    <property type="entry name" value="ATPase domain of HSP90 chaperone/DNA topoisomerase II/histidine kinase"/>
    <property type="match status" value="2"/>
</dbReference>
<dbReference type="OrthoDB" id="66198at2759"/>
<evidence type="ECO:0000256" key="5">
    <source>
        <dbReference type="SAM" id="MobiDB-lite"/>
    </source>
</evidence>
<dbReference type="PROSITE" id="PS00518">
    <property type="entry name" value="ZF_RING_1"/>
    <property type="match status" value="1"/>
</dbReference>
<dbReference type="InterPro" id="IPR013083">
    <property type="entry name" value="Znf_RING/FYVE/PHD"/>
</dbReference>
<dbReference type="PANTHER" id="PTHR15600:SF42">
    <property type="entry name" value="SACSIN"/>
    <property type="match status" value="1"/>
</dbReference>
<dbReference type="EMBL" id="JNBR01000006">
    <property type="protein sequence ID" value="OQS01509.1"/>
    <property type="molecule type" value="Genomic_DNA"/>
</dbReference>
<name>A0A1V9ZU53_ACHHY</name>
<dbReference type="PROSITE" id="PS50089">
    <property type="entry name" value="ZF_RING_2"/>
    <property type="match status" value="1"/>
</dbReference>
<dbReference type="CDD" id="cd16449">
    <property type="entry name" value="RING-HC"/>
    <property type="match status" value="1"/>
</dbReference>
<evidence type="ECO:0000256" key="4">
    <source>
        <dbReference type="PROSITE-ProRule" id="PRU00175"/>
    </source>
</evidence>
<dbReference type="SUPFAM" id="SSF46934">
    <property type="entry name" value="UBA-like"/>
    <property type="match status" value="1"/>
</dbReference>
<evidence type="ECO:0000313" key="8">
    <source>
        <dbReference type="EMBL" id="OQS01509.1"/>
    </source>
</evidence>
<dbReference type="Pfam" id="PF25794">
    <property type="entry name" value="SACS"/>
    <property type="match status" value="2"/>
</dbReference>
<evidence type="ECO:0000256" key="1">
    <source>
        <dbReference type="ARBA" id="ARBA00022723"/>
    </source>
</evidence>
<protein>
    <recommendedName>
        <fullName evidence="10">RING-type domain-containing protein</fullName>
    </recommendedName>
</protein>
<dbReference type="InterPro" id="IPR036890">
    <property type="entry name" value="HATPase_C_sf"/>
</dbReference>
<dbReference type="Pfam" id="PF13920">
    <property type="entry name" value="zf-C3HC4_3"/>
    <property type="match status" value="1"/>
</dbReference>
<dbReference type="InterPro" id="IPR052972">
    <property type="entry name" value="Sacsin_chaperone_reg"/>
</dbReference>
<evidence type="ECO:0008006" key="10">
    <source>
        <dbReference type="Google" id="ProtNLM"/>
    </source>
</evidence>
<dbReference type="Proteomes" id="UP000243579">
    <property type="component" value="Unassembled WGS sequence"/>
</dbReference>
<dbReference type="Gene3D" id="3.30.40.10">
    <property type="entry name" value="Zinc/RING finger domain, C3HC4 (zinc finger)"/>
    <property type="match status" value="1"/>
</dbReference>
<dbReference type="InterPro" id="IPR015940">
    <property type="entry name" value="UBA"/>
</dbReference>
<dbReference type="Gene3D" id="1.10.8.10">
    <property type="entry name" value="DNA helicase RuvA subunit, C-terminal domain"/>
    <property type="match status" value="1"/>
</dbReference>
<keyword evidence="3" id="KW-0862">Zinc</keyword>
<evidence type="ECO:0000313" key="9">
    <source>
        <dbReference type="Proteomes" id="UP000243579"/>
    </source>
</evidence>
<feature type="domain" description="RING-type" evidence="7">
    <location>
        <begin position="4398"/>
        <end position="4434"/>
    </location>
</feature>
<comment type="caution">
    <text evidence="8">The sequence shown here is derived from an EMBL/GenBank/DDBJ whole genome shotgun (WGS) entry which is preliminary data.</text>
</comment>
<keyword evidence="2 4" id="KW-0863">Zinc-finger</keyword>
<accession>A0A1V9ZU53</accession>
<dbReference type="NCBIfam" id="NF047352">
    <property type="entry name" value="P_loop_sacsin"/>
    <property type="match status" value="2"/>
</dbReference>
<reference evidence="8 9" key="1">
    <citation type="journal article" date="2014" name="Genome Biol. Evol.">
        <title>The secreted proteins of Achlya hypogyna and Thraustotheca clavata identify the ancestral oomycete secretome and reveal gene acquisitions by horizontal gene transfer.</title>
        <authorList>
            <person name="Misner I."/>
            <person name="Blouin N."/>
            <person name="Leonard G."/>
            <person name="Richards T.A."/>
            <person name="Lane C.E."/>
        </authorList>
    </citation>
    <scope>NUCLEOTIDE SEQUENCE [LARGE SCALE GENOMIC DNA]</scope>
    <source>
        <strain evidence="8 9">ATCC 48635</strain>
    </source>
</reference>
<dbReference type="InterPro" id="IPR001841">
    <property type="entry name" value="Znf_RING"/>
</dbReference>
<sequence length="4447" mass="486757">MTMDEVQFGDDFGQKIDLTVRIREILRNYPEGTSVLKEMVQNADDAGATTISFCLDKRTHSSEHLAYTKLASFQGPSLLVHNNARFTDVDFESIQRIGDSLKKDNSQGWKTGRFGIGFNSVYHITDLPTFISGSHVVMFDPHACHLPNVNPSNPGKMINFMTRRDLIEQYPDQFCPFEGFGCDLKAPFDGTTFRLPLRTPDQAKSSKLTSRPQTIATMQQLLYDLAHESTMTLLFLRNVTRIEVLQWEAGKSAPTPMFTTAITNMTRELQVQRTQSQLKTHAFTADGLVCDYPLAITTTDHGTDFAATSQWIVCNQLGGGASAAMANDPENASLRLVPYGGVAASIDVETPLVGRAFCFLPLPVETGIPIHVNGYFELSSNRRDIWSGDGLSGEGLLRAQWNTHLLKSVIAPCYARAIVAMTQYHAGPHLFPTQLPLAPWKDLVCAMLRLVAALPCLYTLSGTFVAPQDALVLSLDVSDKAELEPLFVHDGVALVALAAPLQRLLCETKTILAPFGPSAARAWYRHHTTCHGSNARAMYLLLAFVLRDQQFADLDGVQLLPLMDQSVGRFQRTTRLNEQDLQPLLAMQFPRSMCIVALQQHGPDPQAALEWLLTSPPATLVPHAYYLCSPLELRLFGTHGRGAFVDVAAVGDLLPVLHSIATSLNVQQMSVHDLSDFLPLVLPAHWARQARVEWALDTTDVPTFAWFQDLWAYIGNTPAVLDELQETWPLVPTQNGVACSLRRRSAILHPAWLAPSIVAILLRVGVDMLASDLFVAEVAPEVWSYVQQPTPEGVIVALSADAVDQLDAADRDELRTFLLSLHCDEMSASGIHALRQLPLFHGFAATGVAWDADDPRRVFVPLRPGLCVAPDMDVALLDDRFVVHPELPKKVLSKLGLPTVSKVNFFMECMFAPAVWTGLAPAAQLAVLEAFLLHASAFIRDDAHFIRRVQQLRVFATMTGSWGYVTELYDPDIEAFVDMIEPSCFPAVSLQTPAFLGTLRILGMQQTLTRASVLHIAEVIATTDVAPATLAEFQSRTKEFAKYVDAHADRLLQPQVALAVQTKKKKRTLQKSSGSFFKAFLDKRASEVDLSDDDEAVSTEALQKEMADIIAFREQLVLLAWMPVLTTPSHACLPWPAATPLVASPFAMRPAESQWLCSATFFILDGDITSPALKELFGWNTPLTMPVVVTQMIELQRHVAALDRPAPDDMSLLASKLPKLYRTLSAHALGSSAALTYVQDALSNVPWLWIGDRFWLAEHVAFESYLHAHPYLAVVPKDLKPYQALLEQLGVRLHFHPRDYVAVLEAMHTKHGDATLAKEDIVLAIQLAQTLSDEAPTAVIKQHEVFLPTTANVLCLSTSLVFNDAPWVAQPMDLVFVHPQIANVVAAKLGVVSFRSSLLRSSSTVLDGTPEPLDGVVSFGQSEALTRRLAHILEQYPEGTSVLHELVQNADDAGATRVGVCLNLASYPSSSLLSSSLAEWQGPALYCYNNAVFEDGDFANLARIGQGGKLNRVSTTGRFGLGFNSVYHITDLPSIVSGDSLVMFDPHARYVPNATALQPGIKINFMNSNVVTQFPDQFAPYDLFECAFTERYHGTLFRFPFRTAETQSEIKATAYSEEDMRDILRRFQATLAATMLFLRHVEHIAVYLKTDPALPPQLLYEASVPPRPPSALDAFGTKEAFYRDLQRQVAPSVQHHVLTVTLSDATATTVETYLIAIGIGVGEAKAMALEHRELKLIPYVGIAARLDVLPTLEGRAFCFLPLPVRVSMPVHINGYFELSSNRRDIWHGDDMTGEGRKRSEWNKALLIDAVAPTYVALLVEAQQRVSKEHYMALFPSVVPPGPWHLVVDTLYSLARGKELVWCETQQRFVPFASVLAIEPGLPVQRKAHVEEILRRHGISFATFAPSMLAVLLERQALLGSTTPGVFRQLLQTAHLQLRLLPPQLLPTMLKMCVEDIYDASQLAALHTLPLLVMRDQTFRAIELECHGQSVYFCSPLEQSLLEGLCPQLVVDMELCGTILQALPGFLDAANVKPFSLDELAVCAKTLFPASWHRRVRVPFVAHATRPIAWWKTLWTYLNDSVAAGQPVPPGLLEWPIKPCRVNGVNSALLPLDTPVLASLAGVQEAEAVGDFLRDFDIFVLDCSVFPGDRCPPWLIEHGFAHACDANGLLELLATAAVAAVPPVVARVLRVLLVETAFAELTPTNQARARALPIFELPTMGLVALGSGSYLLPPTGFAWMLPPLLATESAAERAFCLAAGLTAVSAEDALLDHVLPHLMTFETRQQVDIVAKEVLAKLTTYPPAVQARLAVEARVPTAHGDELRPIAELYDPTSEALQGLLGPVSFPSPLLCTPVNLSAMKALGLQQSISCAAMLESARGIEAAPNAARARHLLSVMNEHFDEMFDEATDEGILDKLCTVAWLPVQPTSPIAVLPWKHEGSTVAAPCMTWPNELLWYGSATKYILDGQITSRHLCRAFDWRVSADVVAEQLVAIAQLHASAHAVDDSFPQRIASVYDQLCECVADVADEESWKVPLRSAPWLWTRASCFVMVSQVAHDCPEGVSPMLIKTDDLRVPDALLAEFEIKTAFVPQDYANALTLLPSGAPLSAPQMSICCALLALLDGTTAAANVLLPDTHNILAPAAELVVDDMPWDKLSAEARARKRYVHESVPPLLALQFGAVSRHALVANASSNSIKMMCPGVESIKTHLPLGPDVSWVAKLLRDLLDVAETLGCQHVDIIVDQRRHAAEKVCRPSFQALQGEALVFHFHDVQLQPETLFTRYAKGSAGLLAGLYVSDCLQVLSGDHFYVIDPCGAYLEAASTHRYNIRSPEFQKYADQLAPFAALPLSPENPYHGLLGTIVRCPWRTTRSSKLQPCPPLTPASLADFIATLREAAPTAVLFTSHLRRIAGWRLGASDCESLVDVQLQDAGRVLGDRQALLKNDDWRSAKPAGIFGVFKRVAALPTLLSTCAIRVETRQGVCMHEWLVSANVAVGRAQDLAKYNTLLVPHAAVAHLVRSSGQSNGPPRVRGHLFATFDTGAATGLPVHVHAGFFLDAPTLAVPVKGILPKVNSVDTRDDWNLALLDDAVSEAYVQLLVALKVSATQPAAVYRAWPSMPLRLQTPVGKLLLQAVYAKLAPLELYLCGDGSFRRVTDGYFMDEKMPTAVAVYASQHFPVFTVPVRVASATRLNSNVRLLSPRVLRDWLKRAAASTIPANLCADLLRYCLSDLLPATYGELAGLPVLALADDSVGTVPKAGLFASMHTEPYVVATFDQQQLLPHLTPRFLALPFSGAFDLADTRLAHALGVAPFSVAFLAQHLADVLPAAWRNQERVKWTPEADGGVAATWLARFWREVGRKENVPLFQAWPLLPLQHSAELVRCKYVDDVLVLRPGEPSHTLAATLDAQLREAREAALAAQVAAQKAIDAHTQQQLALADDDDADDDVPAVPSARPKSRYLTEEELMSLEISGDIEPIPNGGRGRNRRNTADSEGTQRLHPLLARLDVPVLEIGYIAKELRDQWLPQPKDVAAMILSAVSKWSSEGRLQWSRLSRADREQLVGYLAHHGTVYGGFNSRQRDQLRSLPLFYSLLDEPCTLNDGDFFLLDAAMTTFPVYVAEHTKQSFLHTPAASLLPLYRELGVESLSEADMVLKFVVDQFQSSQPAQRVALLDAIRRKWGVFQGHAHLVGFLKTTPLFPTRDGLLVAASALLDPTHAVFAAVLLPSCPELFPLPEFATPEWLHILHTLGMTHDLTPDVFKRCAHHVAAWPVPLSAAHEAGALALHEAFARHYDRYERSRAFLDELVGIAFVPAVVHAVFGPPRTELRRYAECAAPQDEHVVYFSKPIAVAYAVPPRVLWRRLGLASPPAPADVLATLRTLTADARVLDEWPHAVPVLELFQKLFAYVDEHWGELGAPAHAALRDLPLLPMGTQFVRACRVYVRLPDNLAPFAFEVPRAFGAYDALFTRLGTKETPNAADYALLLREVAAECPALNLNELRAVVKIVALAAEMAATDALDQALMLPTTAHSLMPGDRCVRNDAIARRLAARMQLATSPVHIVHGMVADTVVRQLGVPSLHAVVTESLASGFVPQPTLDTAGMTAVLRSDAFAAGLARVSLVSPVPSFADFTICAVAALETRLVLTATGEDVTLDPRSLGFLDTRAKVLYVTLPGTLSLAHVVALCLQQSLPDALPDCSPLIAMLEATDIPATLALLGLGASRGSAPSRGTPGAPLCNEDLAALELKPLRSFLPGEIVAIADAEGRYVYGAVVQEQLANGLKHVEVLAPEAQWLPSTQVLAFQSRRQSAAPAKAPIPLQREAVAPLPTTAPALPVAETHVLDAVNELLGRLNMSLSAPYEELMRETVRLKQRLVHAEESFRAASERIEVALQEKKDVLEAMTCSVCLENDVNRVLVPCGHVFCGTCVGRLPRAKCPVCRVDFTTHCAFHKPY</sequence>
<dbReference type="PROSITE" id="PS50030">
    <property type="entry name" value="UBA"/>
    <property type="match status" value="1"/>
</dbReference>
<feature type="domain" description="UBA" evidence="6">
    <location>
        <begin position="575"/>
        <end position="615"/>
    </location>
</feature>
<keyword evidence="9" id="KW-1185">Reference proteome</keyword>
<proteinExistence type="predicted"/>
<dbReference type="InterPro" id="IPR009060">
    <property type="entry name" value="UBA-like_sf"/>
</dbReference>
<gene>
    <name evidence="8" type="ORF">ACHHYP_00661</name>
</gene>
<evidence type="ECO:0000256" key="2">
    <source>
        <dbReference type="ARBA" id="ARBA00022771"/>
    </source>
</evidence>
<dbReference type="STRING" id="1202772.A0A1V9ZU53"/>
<dbReference type="GO" id="GO:0030544">
    <property type="term" value="F:Hsp70 protein binding"/>
    <property type="evidence" value="ECO:0007669"/>
    <property type="project" value="TreeGrafter"/>
</dbReference>
<dbReference type="InterPro" id="IPR017907">
    <property type="entry name" value="Znf_RING_CS"/>
</dbReference>
<dbReference type="GO" id="GO:0008270">
    <property type="term" value="F:zinc ion binding"/>
    <property type="evidence" value="ECO:0007669"/>
    <property type="project" value="UniProtKB-KW"/>
</dbReference>
<dbReference type="SMART" id="SM00184">
    <property type="entry name" value="RING"/>
    <property type="match status" value="1"/>
</dbReference>
<keyword evidence="1" id="KW-0479">Metal-binding</keyword>
<dbReference type="SUPFAM" id="SSF57850">
    <property type="entry name" value="RING/U-box"/>
    <property type="match status" value="1"/>
</dbReference>
<evidence type="ECO:0000259" key="7">
    <source>
        <dbReference type="PROSITE" id="PS50089"/>
    </source>
</evidence>
<organism evidence="8 9">
    <name type="scientific">Achlya hypogyna</name>
    <name type="common">Oomycete</name>
    <name type="synonym">Protoachlya hypogyna</name>
    <dbReference type="NCBI Taxonomy" id="1202772"/>
    <lineage>
        <taxon>Eukaryota</taxon>
        <taxon>Sar</taxon>
        <taxon>Stramenopiles</taxon>
        <taxon>Oomycota</taxon>
        <taxon>Saprolegniomycetes</taxon>
        <taxon>Saprolegniales</taxon>
        <taxon>Achlyaceae</taxon>
        <taxon>Achlya</taxon>
    </lineage>
</organism>
<evidence type="ECO:0000259" key="6">
    <source>
        <dbReference type="PROSITE" id="PS50030"/>
    </source>
</evidence>
<feature type="region of interest" description="Disordered" evidence="5">
    <location>
        <begin position="3470"/>
        <end position="3493"/>
    </location>
</feature>
<dbReference type="InterPro" id="IPR058210">
    <property type="entry name" value="SACS/Nov_dom"/>
</dbReference>
<evidence type="ECO:0000256" key="3">
    <source>
        <dbReference type="ARBA" id="ARBA00022833"/>
    </source>
</evidence>